<keyword evidence="2" id="KW-1185">Reference proteome</keyword>
<evidence type="ECO:0000313" key="2">
    <source>
        <dbReference type="Proteomes" id="UP000613580"/>
    </source>
</evidence>
<gene>
    <name evidence="1" type="ORF">HMN09_00554000</name>
</gene>
<reference evidence="1" key="1">
    <citation type="submission" date="2020-05" db="EMBL/GenBank/DDBJ databases">
        <title>Mycena genomes resolve the evolution of fungal bioluminescence.</title>
        <authorList>
            <person name="Tsai I.J."/>
        </authorList>
    </citation>
    <scope>NUCLEOTIDE SEQUENCE</scope>
    <source>
        <strain evidence="1">110903Hualien_Pintung</strain>
    </source>
</reference>
<evidence type="ECO:0000313" key="1">
    <source>
        <dbReference type="EMBL" id="KAF7313956.1"/>
    </source>
</evidence>
<dbReference type="Proteomes" id="UP000613580">
    <property type="component" value="Unassembled WGS sequence"/>
</dbReference>
<sequence>MQHNYASVAQPVVLSESPRPSLKRSLSLLDRVWSYGRAAPWQPSRDTILWELERARYYGYHFQVTRLDSTVLGWLVVLNWTWITTLDIGDRLTTVQGWESILPELSLPRLRTLVVRTRFPTGAVVAEFLTRHDFVEHLDLSGVGRHLLTSGFDAVRTFKNLRYVSADPWVLAHVLRATHERGLLTHVCVTGAEWVQARDILAVWDLLAGHSTVKTLTMHLSCVQCLLPLASAPSETTVFFVDNLNVHSPRSEDFKSSGLETVAFRQLLGRFPALEHLWISWGDAGANPHKAIVDNVHAFYPEVTIETGRRLRPTTALDENYRP</sequence>
<dbReference type="AlphaFoldDB" id="A0A8H6TAP0"/>
<comment type="caution">
    <text evidence="1">The sequence shown here is derived from an EMBL/GenBank/DDBJ whole genome shotgun (WGS) entry which is preliminary data.</text>
</comment>
<dbReference type="SUPFAM" id="SSF52047">
    <property type="entry name" value="RNI-like"/>
    <property type="match status" value="1"/>
</dbReference>
<organism evidence="1 2">
    <name type="scientific">Mycena chlorophos</name>
    <name type="common">Agaric fungus</name>
    <name type="synonym">Agaricus chlorophos</name>
    <dbReference type="NCBI Taxonomy" id="658473"/>
    <lineage>
        <taxon>Eukaryota</taxon>
        <taxon>Fungi</taxon>
        <taxon>Dikarya</taxon>
        <taxon>Basidiomycota</taxon>
        <taxon>Agaricomycotina</taxon>
        <taxon>Agaricomycetes</taxon>
        <taxon>Agaricomycetidae</taxon>
        <taxon>Agaricales</taxon>
        <taxon>Marasmiineae</taxon>
        <taxon>Mycenaceae</taxon>
        <taxon>Mycena</taxon>
    </lineage>
</organism>
<name>A0A8H6TAP0_MYCCL</name>
<dbReference type="EMBL" id="JACAZE010000006">
    <property type="protein sequence ID" value="KAF7313956.1"/>
    <property type="molecule type" value="Genomic_DNA"/>
</dbReference>
<accession>A0A8H6TAP0</accession>
<protein>
    <submittedName>
        <fullName evidence="1">P-type phospholipid transporter</fullName>
    </submittedName>
</protein>
<proteinExistence type="predicted"/>